<protein>
    <recommendedName>
        <fullName evidence="6">Inhibitor of kappa B-like protein</fullName>
    </recommendedName>
</protein>
<reference evidence="4 5" key="1">
    <citation type="submission" date="2024-05" db="EMBL/GenBank/DDBJ databases">
        <authorList>
            <person name="Wallberg A."/>
        </authorList>
    </citation>
    <scope>NUCLEOTIDE SEQUENCE [LARGE SCALE GENOMIC DNA]</scope>
</reference>
<keyword evidence="1" id="KW-0677">Repeat</keyword>
<dbReference type="InterPro" id="IPR033635">
    <property type="entry name" value="ANKS1/Caskin"/>
</dbReference>
<comment type="caution">
    <text evidence="4">The sequence shown here is derived from an EMBL/GenBank/DDBJ whole genome shotgun (WGS) entry which is preliminary data.</text>
</comment>
<organism evidence="4 5">
    <name type="scientific">Meganyctiphanes norvegica</name>
    <name type="common">Northern krill</name>
    <name type="synonym">Thysanopoda norvegica</name>
    <dbReference type="NCBI Taxonomy" id="48144"/>
    <lineage>
        <taxon>Eukaryota</taxon>
        <taxon>Metazoa</taxon>
        <taxon>Ecdysozoa</taxon>
        <taxon>Arthropoda</taxon>
        <taxon>Crustacea</taxon>
        <taxon>Multicrustacea</taxon>
        <taxon>Malacostraca</taxon>
        <taxon>Eumalacostraca</taxon>
        <taxon>Eucarida</taxon>
        <taxon>Euphausiacea</taxon>
        <taxon>Euphausiidae</taxon>
        <taxon>Meganyctiphanes</taxon>
    </lineage>
</organism>
<feature type="repeat" description="ANK" evidence="3">
    <location>
        <begin position="1"/>
        <end position="34"/>
    </location>
</feature>
<dbReference type="AlphaFoldDB" id="A0AAV2R122"/>
<dbReference type="InterPro" id="IPR036770">
    <property type="entry name" value="Ankyrin_rpt-contain_sf"/>
</dbReference>
<evidence type="ECO:0000256" key="3">
    <source>
        <dbReference type="PROSITE-ProRule" id="PRU00023"/>
    </source>
</evidence>
<feature type="non-terminal residue" evidence="4">
    <location>
        <position position="1"/>
    </location>
</feature>
<evidence type="ECO:0008006" key="6">
    <source>
        <dbReference type="Google" id="ProtNLM"/>
    </source>
</evidence>
<evidence type="ECO:0000256" key="2">
    <source>
        <dbReference type="ARBA" id="ARBA00023043"/>
    </source>
</evidence>
<dbReference type="PANTHER" id="PTHR24174:SF16">
    <property type="entry name" value="CASKIN-2"/>
    <property type="match status" value="1"/>
</dbReference>
<dbReference type="Proteomes" id="UP001497623">
    <property type="component" value="Unassembled WGS sequence"/>
</dbReference>
<dbReference type="EMBL" id="CAXKWB010014606">
    <property type="protein sequence ID" value="CAL4111167.1"/>
    <property type="molecule type" value="Genomic_DNA"/>
</dbReference>
<proteinExistence type="predicted"/>
<evidence type="ECO:0000313" key="4">
    <source>
        <dbReference type="EMBL" id="CAL4111167.1"/>
    </source>
</evidence>
<dbReference type="PANTHER" id="PTHR24174">
    <property type="entry name" value="ANKYRIN REPEAT AND STERILE ALPHA MOTIF DOMAIN-CONTAINING PROTEIN 1"/>
    <property type="match status" value="1"/>
</dbReference>
<name>A0AAV2R122_MEGNR</name>
<gene>
    <name evidence="4" type="ORF">MNOR_LOCUS19569</name>
</gene>
<accession>A0AAV2R122</accession>
<keyword evidence="5" id="KW-1185">Reference proteome</keyword>
<keyword evidence="2 3" id="KW-0040">ANK repeat</keyword>
<dbReference type="PROSITE" id="PS50297">
    <property type="entry name" value="ANK_REP_REGION"/>
    <property type="match status" value="2"/>
</dbReference>
<evidence type="ECO:0000313" key="5">
    <source>
        <dbReference type="Proteomes" id="UP001497623"/>
    </source>
</evidence>
<dbReference type="Gene3D" id="1.25.40.20">
    <property type="entry name" value="Ankyrin repeat-containing domain"/>
    <property type="match status" value="1"/>
</dbReference>
<dbReference type="PROSITE" id="PS50088">
    <property type="entry name" value="ANK_REPEAT"/>
    <property type="match status" value="2"/>
</dbReference>
<feature type="repeat" description="ANK" evidence="3">
    <location>
        <begin position="35"/>
        <end position="67"/>
    </location>
</feature>
<dbReference type="InterPro" id="IPR002110">
    <property type="entry name" value="Ankyrin_rpt"/>
</dbReference>
<dbReference type="SUPFAM" id="SSF48403">
    <property type="entry name" value="Ankyrin repeat"/>
    <property type="match status" value="1"/>
</dbReference>
<dbReference type="Pfam" id="PF12796">
    <property type="entry name" value="Ank_2"/>
    <property type="match status" value="1"/>
</dbReference>
<sequence length="109" mass="12111">GMRPLHWACLEGNKEGAAAALLLRKGCQRDPRDSLGDTPLHLAVQHGELQVAMLLASKGHPLLVHNNAGETPLDQAQEFGQTYNWLIKRQEYTHLNFSHKPVQVVVQTV</sequence>
<evidence type="ECO:0000256" key="1">
    <source>
        <dbReference type="ARBA" id="ARBA00022737"/>
    </source>
</evidence>